<reference evidence="3 4" key="1">
    <citation type="submission" date="2020-10" db="EMBL/GenBank/DDBJ databases">
        <title>ChiBAC.</title>
        <authorList>
            <person name="Zenner C."/>
            <person name="Hitch T.C.A."/>
            <person name="Clavel T."/>
        </authorList>
    </citation>
    <scope>NUCLEOTIDE SEQUENCE [LARGE SCALE GENOMIC DNA]</scope>
    <source>
        <strain evidence="3 4">DSM 108706</strain>
    </source>
</reference>
<evidence type="ECO:0000313" key="3">
    <source>
        <dbReference type="EMBL" id="MBE5035490.1"/>
    </source>
</evidence>
<dbReference type="SUPFAM" id="SSF47413">
    <property type="entry name" value="lambda repressor-like DNA-binding domains"/>
    <property type="match status" value="1"/>
</dbReference>
<evidence type="ECO:0000256" key="1">
    <source>
        <dbReference type="ARBA" id="ARBA00023125"/>
    </source>
</evidence>
<proteinExistence type="predicted"/>
<feature type="domain" description="HTH cro/C1-type" evidence="2">
    <location>
        <begin position="12"/>
        <end position="66"/>
    </location>
</feature>
<dbReference type="Pfam" id="PF01381">
    <property type="entry name" value="HTH_3"/>
    <property type="match status" value="1"/>
</dbReference>
<keyword evidence="1" id="KW-0238">DNA-binding</keyword>
<organism evidence="3 4">
    <name type="scientific">Gallibacter intestinalis</name>
    <dbReference type="NCBI Taxonomy" id="2779356"/>
    <lineage>
        <taxon>Bacteria</taxon>
        <taxon>Bacillati</taxon>
        <taxon>Bacillota</taxon>
        <taxon>Clostridia</taxon>
        <taxon>Eubacteriales</taxon>
        <taxon>Eubacteriaceae</taxon>
        <taxon>Gallibacter</taxon>
    </lineage>
</organism>
<dbReference type="Gene3D" id="1.10.260.40">
    <property type="entry name" value="lambda repressor-like DNA-binding domains"/>
    <property type="match status" value="1"/>
</dbReference>
<evidence type="ECO:0000259" key="2">
    <source>
        <dbReference type="PROSITE" id="PS50943"/>
    </source>
</evidence>
<dbReference type="SMART" id="SM00530">
    <property type="entry name" value="HTH_XRE"/>
    <property type="match status" value="1"/>
</dbReference>
<dbReference type="Proteomes" id="UP001516588">
    <property type="component" value="Unassembled WGS sequence"/>
</dbReference>
<dbReference type="InterPro" id="IPR010982">
    <property type="entry name" value="Lambda_DNA-bd_dom_sf"/>
</dbReference>
<dbReference type="InterPro" id="IPR001387">
    <property type="entry name" value="Cro/C1-type_HTH"/>
</dbReference>
<dbReference type="PROSITE" id="PS50943">
    <property type="entry name" value="HTH_CROC1"/>
    <property type="match status" value="1"/>
</dbReference>
<keyword evidence="4" id="KW-1185">Reference proteome</keyword>
<dbReference type="PANTHER" id="PTHR46797">
    <property type="entry name" value="HTH-TYPE TRANSCRIPTIONAL REGULATOR"/>
    <property type="match status" value="1"/>
</dbReference>
<dbReference type="InterPro" id="IPR050807">
    <property type="entry name" value="TransReg_Diox_bact_type"/>
</dbReference>
<sequence>MSKITEHVGQRIRTCRKKKGYTIEEFSKMINKSKATLSKYENGSIAIDIDTLLDIAEALEMDLSHLVDYISPKSKRPAAHGNSYFNSAYFYVYYYDGRGRRLIKSLMRLSHNEDYQSSVGITLYKGVKDFSDYDNCENIYSGTLESFDATSHATLINQINKSERIHLLLMNPMQREAPAVGLLAGIGDPPYFSPVAIKIVVSKYILKEDDVFNKVIMINKNELKQYKQHNMMLVGPENYISLPTE</sequence>
<name>A0ABR9QX93_9FIRM</name>
<dbReference type="PANTHER" id="PTHR46797:SF24">
    <property type="entry name" value="DNA-BINDING PHAGE PROTEIN"/>
    <property type="match status" value="1"/>
</dbReference>
<accession>A0ABR9QX93</accession>
<comment type="caution">
    <text evidence="3">The sequence shown here is derived from an EMBL/GenBank/DDBJ whole genome shotgun (WGS) entry which is preliminary data.</text>
</comment>
<evidence type="ECO:0000313" key="4">
    <source>
        <dbReference type="Proteomes" id="UP001516588"/>
    </source>
</evidence>
<gene>
    <name evidence="3" type="ORF">INF20_04230</name>
</gene>
<dbReference type="EMBL" id="JADCKA010000005">
    <property type="protein sequence ID" value="MBE5035490.1"/>
    <property type="molecule type" value="Genomic_DNA"/>
</dbReference>
<dbReference type="RefSeq" id="WP_226385136.1">
    <property type="nucleotide sequence ID" value="NZ_JADCKA010000005.1"/>
</dbReference>
<protein>
    <submittedName>
        <fullName evidence="3">Helix-turn-helix transcriptional regulator</fullName>
    </submittedName>
</protein>
<dbReference type="CDD" id="cd00093">
    <property type="entry name" value="HTH_XRE"/>
    <property type="match status" value="1"/>
</dbReference>